<sequence>MFNWFIAWKDSQLWRYICKHKVLDGLNYAGVKKPLRLHTTSTVVDGIVAVWLMRQSAFTRRFYTPPKFKYVTSGDKVRTCMYR</sequence>
<dbReference type="Proteomes" id="UP000596247">
    <property type="component" value="Chromosome"/>
</dbReference>
<organism evidence="1 2">
    <name type="scientific">Klebsiella phage vB_KvM-Eowyn</name>
    <dbReference type="NCBI Taxonomy" id="2762819"/>
    <lineage>
        <taxon>Viruses</taxon>
        <taxon>Duplodnaviria</taxon>
        <taxon>Heunggongvirae</taxon>
        <taxon>Uroviricota</taxon>
        <taxon>Caudoviricetes</taxon>
        <taxon>Chimalliviridae</taxon>
        <taxon>Eowynvirus</taxon>
        <taxon>Eowynvirus eowyn</taxon>
    </lineage>
</organism>
<dbReference type="EMBL" id="LR881104">
    <property type="protein sequence ID" value="CAD5236040.1"/>
    <property type="molecule type" value="Genomic_DNA"/>
</dbReference>
<name>A0A7R8R517_9CAUD</name>
<keyword evidence="2" id="KW-1185">Reference proteome</keyword>
<gene>
    <name evidence="1" type="ORF">LLCLJKAH_00051</name>
</gene>
<reference evidence="1 2" key="1">
    <citation type="submission" date="2020-09" db="EMBL/GenBank/DDBJ databases">
        <authorList>
            <person name="Jameson E."/>
        </authorList>
    </citation>
    <scope>NUCLEOTIDE SEQUENCE [LARGE SCALE GENOMIC DNA]</scope>
</reference>
<evidence type="ECO:0000313" key="1">
    <source>
        <dbReference type="EMBL" id="CAD5236040.1"/>
    </source>
</evidence>
<protein>
    <submittedName>
        <fullName evidence="1">Uncharacterized protein</fullName>
    </submittedName>
</protein>
<accession>A0A7R8R517</accession>
<evidence type="ECO:0000313" key="2">
    <source>
        <dbReference type="Proteomes" id="UP000596247"/>
    </source>
</evidence>
<proteinExistence type="predicted"/>